<dbReference type="Proteomes" id="UP000663825">
    <property type="component" value="Unassembled WGS sequence"/>
</dbReference>
<dbReference type="AlphaFoldDB" id="A0A817Q285"/>
<keyword evidence="12" id="KW-1185">Reference proteome</keyword>
<evidence type="ECO:0000313" key="12">
    <source>
        <dbReference type="Proteomes" id="UP000663873"/>
    </source>
</evidence>
<dbReference type="Proteomes" id="UP000663869">
    <property type="component" value="Unassembled WGS sequence"/>
</dbReference>
<dbReference type="EMBL" id="CAJOBP010002556">
    <property type="protein sequence ID" value="CAF4361380.1"/>
    <property type="molecule type" value="Genomic_DNA"/>
</dbReference>
<organism evidence="1 11">
    <name type="scientific">Rotaria socialis</name>
    <dbReference type="NCBI Taxonomy" id="392032"/>
    <lineage>
        <taxon>Eukaryota</taxon>
        <taxon>Metazoa</taxon>
        <taxon>Spiralia</taxon>
        <taxon>Gnathifera</taxon>
        <taxon>Rotifera</taxon>
        <taxon>Eurotatoria</taxon>
        <taxon>Bdelloidea</taxon>
        <taxon>Philodinida</taxon>
        <taxon>Philodinidae</taxon>
        <taxon>Rotaria</taxon>
    </lineage>
</organism>
<evidence type="ECO:0000313" key="8">
    <source>
        <dbReference type="EMBL" id="CAF4378670.1"/>
    </source>
</evidence>
<proteinExistence type="predicted"/>
<dbReference type="EMBL" id="CAJNYT010000121">
    <property type="protein sequence ID" value="CAF3330837.1"/>
    <property type="molecule type" value="Genomic_DNA"/>
</dbReference>
<comment type="caution">
    <text evidence="1">The sequence shown here is derived from an EMBL/GenBank/DDBJ whole genome shotgun (WGS) entry which is preliminary data.</text>
</comment>
<evidence type="ECO:0000313" key="1">
    <source>
        <dbReference type="EMBL" id="CAF3187383.1"/>
    </source>
</evidence>
<dbReference type="Proteomes" id="UP000663838">
    <property type="component" value="Unassembled WGS sequence"/>
</dbReference>
<dbReference type="EMBL" id="CAJNYV010000531">
    <property type="protein sequence ID" value="CAF3367034.1"/>
    <property type="molecule type" value="Genomic_DNA"/>
</dbReference>
<evidence type="ECO:0000313" key="5">
    <source>
        <dbReference type="EMBL" id="CAF3772408.1"/>
    </source>
</evidence>
<dbReference type="Proteomes" id="UP000663862">
    <property type="component" value="Unassembled WGS sequence"/>
</dbReference>
<dbReference type="Proteomes" id="UP000663873">
    <property type="component" value="Unassembled WGS sequence"/>
</dbReference>
<evidence type="ECO:0000313" key="4">
    <source>
        <dbReference type="EMBL" id="CAF3491738.1"/>
    </source>
</evidence>
<evidence type="ECO:0000313" key="9">
    <source>
        <dbReference type="EMBL" id="CAF4535154.1"/>
    </source>
</evidence>
<evidence type="ECO:0000313" key="3">
    <source>
        <dbReference type="EMBL" id="CAF3367034.1"/>
    </source>
</evidence>
<gene>
    <name evidence="5" type="ORF">FME351_LOCUS32031</name>
    <name evidence="2" type="ORF">GRG538_LOCUS3527</name>
    <name evidence="6" type="ORF">HFQ381_LOCUS11648</name>
    <name evidence="3" type="ORF">KIK155_LOCUS5044</name>
    <name evidence="4" type="ORF">LUA448_LOCUS24714</name>
    <name evidence="10" type="ORF">QYT958_LOCUS13850</name>
    <name evidence="1" type="ORF">TIS948_LOCUS11722</name>
    <name evidence="9" type="ORF">TOA249_LOCUS6040</name>
    <name evidence="8" type="ORF">TSG867_LOCUS11416</name>
    <name evidence="7" type="ORF">UJA718_LOCUS16463</name>
</gene>
<dbReference type="EMBL" id="CAJNYU010004581">
    <property type="protein sequence ID" value="CAF3772408.1"/>
    <property type="molecule type" value="Genomic_DNA"/>
</dbReference>
<evidence type="ECO:0000313" key="7">
    <source>
        <dbReference type="EMBL" id="CAF4361380.1"/>
    </source>
</evidence>
<dbReference type="Proteomes" id="UP000663865">
    <property type="component" value="Unassembled WGS sequence"/>
</dbReference>
<reference evidence="1" key="1">
    <citation type="submission" date="2021-02" db="EMBL/GenBank/DDBJ databases">
        <authorList>
            <person name="Nowell W R."/>
        </authorList>
    </citation>
    <scope>NUCLEOTIDE SEQUENCE</scope>
</reference>
<name>A0A817Q285_9BILA</name>
<dbReference type="Proteomes" id="UP000663848">
    <property type="component" value="Unassembled WGS sequence"/>
</dbReference>
<dbReference type="Proteomes" id="UP000663872">
    <property type="component" value="Unassembled WGS sequence"/>
</dbReference>
<dbReference type="EMBL" id="CAJOBR010001806">
    <property type="protein sequence ID" value="CAF4636784.1"/>
    <property type="molecule type" value="Genomic_DNA"/>
</dbReference>
<evidence type="ECO:0000313" key="2">
    <source>
        <dbReference type="EMBL" id="CAF3330837.1"/>
    </source>
</evidence>
<accession>A0A817Q285</accession>
<dbReference type="OrthoDB" id="10031657at2759"/>
<dbReference type="EMBL" id="CAJNXB010001679">
    <property type="protein sequence ID" value="CAF3187383.1"/>
    <property type="molecule type" value="Genomic_DNA"/>
</dbReference>
<sequence length="106" mass="12097">MVYSASRPYHIPTSTTGSQYAVTNGYSSLPYNKWIQSTPESDFYAGPKGDSTTNPLSQQYQLLQRDNYLNHSFSDISKAQYFRSREEQPVYATVSSKRPIINYLVP</sequence>
<dbReference type="EMBL" id="CAJOBS010000251">
    <property type="protein sequence ID" value="CAF4535154.1"/>
    <property type="molecule type" value="Genomic_DNA"/>
</dbReference>
<dbReference type="Proteomes" id="UP000663833">
    <property type="component" value="Unassembled WGS sequence"/>
</dbReference>
<evidence type="ECO:0000313" key="11">
    <source>
        <dbReference type="Proteomes" id="UP000663825"/>
    </source>
</evidence>
<evidence type="ECO:0000313" key="6">
    <source>
        <dbReference type="EMBL" id="CAF4270690.1"/>
    </source>
</evidence>
<dbReference type="EMBL" id="CAJOBQ010000550">
    <property type="protein sequence ID" value="CAF4378670.1"/>
    <property type="molecule type" value="Genomic_DNA"/>
</dbReference>
<protein>
    <submittedName>
        <fullName evidence="1">Uncharacterized protein</fullName>
    </submittedName>
</protein>
<dbReference type="EMBL" id="CAJOBO010000678">
    <property type="protein sequence ID" value="CAF4270690.1"/>
    <property type="molecule type" value="Genomic_DNA"/>
</dbReference>
<dbReference type="EMBL" id="CAJNYD010003259">
    <property type="protein sequence ID" value="CAF3491738.1"/>
    <property type="molecule type" value="Genomic_DNA"/>
</dbReference>
<dbReference type="Proteomes" id="UP000663851">
    <property type="component" value="Unassembled WGS sequence"/>
</dbReference>
<evidence type="ECO:0000313" key="10">
    <source>
        <dbReference type="EMBL" id="CAF4636784.1"/>
    </source>
</evidence>